<dbReference type="Proteomes" id="UP000246740">
    <property type="component" value="Unassembled WGS sequence"/>
</dbReference>
<dbReference type="InParanoid" id="A0A317XPC4"/>
<accession>A0A317XPC4</accession>
<evidence type="ECO:0000313" key="3">
    <source>
        <dbReference type="EMBL" id="PWY99717.1"/>
    </source>
</evidence>
<keyword evidence="1" id="KW-0812">Transmembrane</keyword>
<evidence type="ECO:0000256" key="1">
    <source>
        <dbReference type="SAM" id="Phobius"/>
    </source>
</evidence>
<gene>
    <name evidence="3" type="ORF">BCV70DRAFT_206713</name>
</gene>
<keyword evidence="2" id="KW-0732">Signal</keyword>
<keyword evidence="1" id="KW-1133">Transmembrane helix</keyword>
<sequence>MAGCILSTCLLYLGLSVLFPGRAFPSVAMARLEMRSVNELVEPEHPFWHQVVPSGARTPDDRAVQLAQYGSYILHDGVPVYNVEQVTPDRLWQTLRDIGTFYLFEIEVGADNPVVQDLVRADGDEGQVPAYTEVSDPEELRSVLADIQAAMWTENKYGRLARGLQHGWSLDPMPPTYKPRSWEKVFQEAPVFKIRNKKLEFVPEIRDALQSTGMIHVKQLWKGDFSFNSTYDRDRTMMLQQRLVSLCMLSASLLWAFLYVAAAAPSGSLVKRELNILFWAGRNHPFWDEPVLPGTRTRSEDLIRVYGSHLTYRDLPIYNADQTTIEELRQAIRDQRGFYIFDPNPDSDGLIKRVIYASGREGRKPARLAINENEEQLILDGINRAMQTEHQFGQLIRGLMHGWPLESVPKKYRLLEWKEVARQAQHFYITNAGIKFSPEVREALQTKGIARVIEVWSGYNILLRITKEGAVQARFWSL</sequence>
<evidence type="ECO:0000313" key="4">
    <source>
        <dbReference type="Proteomes" id="UP000246740"/>
    </source>
</evidence>
<keyword evidence="4" id="KW-1185">Reference proteome</keyword>
<feature type="signal peptide" evidence="2">
    <location>
        <begin position="1"/>
        <end position="23"/>
    </location>
</feature>
<dbReference type="EMBL" id="KZ819194">
    <property type="protein sequence ID" value="PWY99717.1"/>
    <property type="molecule type" value="Genomic_DNA"/>
</dbReference>
<proteinExistence type="predicted"/>
<keyword evidence="1" id="KW-0472">Membrane</keyword>
<feature type="transmembrane region" description="Helical" evidence="1">
    <location>
        <begin position="243"/>
        <end position="262"/>
    </location>
</feature>
<name>A0A317XPC4_9BASI</name>
<dbReference type="AlphaFoldDB" id="A0A317XPC4"/>
<protein>
    <submittedName>
        <fullName evidence="3">Uncharacterized protein</fullName>
    </submittedName>
</protein>
<evidence type="ECO:0000256" key="2">
    <source>
        <dbReference type="SAM" id="SignalP"/>
    </source>
</evidence>
<feature type="chain" id="PRO_5016451420" evidence="2">
    <location>
        <begin position="24"/>
        <end position="478"/>
    </location>
</feature>
<reference evidence="3 4" key="1">
    <citation type="journal article" date="2018" name="Mol. Biol. Evol.">
        <title>Broad Genomic Sampling Reveals a Smut Pathogenic Ancestry of the Fungal Clade Ustilaginomycotina.</title>
        <authorList>
            <person name="Kijpornyongpan T."/>
            <person name="Mondo S.J."/>
            <person name="Barry K."/>
            <person name="Sandor L."/>
            <person name="Lee J."/>
            <person name="Lipzen A."/>
            <person name="Pangilinan J."/>
            <person name="LaButti K."/>
            <person name="Hainaut M."/>
            <person name="Henrissat B."/>
            <person name="Grigoriev I.V."/>
            <person name="Spatafora J.W."/>
            <person name="Aime M.C."/>
        </authorList>
    </citation>
    <scope>NUCLEOTIDE SEQUENCE [LARGE SCALE GENOMIC DNA]</scope>
    <source>
        <strain evidence="3 4">MCA 3645</strain>
    </source>
</reference>
<organism evidence="3 4">
    <name type="scientific">Testicularia cyperi</name>
    <dbReference type="NCBI Taxonomy" id="1882483"/>
    <lineage>
        <taxon>Eukaryota</taxon>
        <taxon>Fungi</taxon>
        <taxon>Dikarya</taxon>
        <taxon>Basidiomycota</taxon>
        <taxon>Ustilaginomycotina</taxon>
        <taxon>Ustilaginomycetes</taxon>
        <taxon>Ustilaginales</taxon>
        <taxon>Anthracoideaceae</taxon>
        <taxon>Testicularia</taxon>
    </lineage>
</organism>